<comment type="caution">
    <text evidence="2">The sequence shown here is derived from an EMBL/GenBank/DDBJ whole genome shotgun (WGS) entry which is preliminary data.</text>
</comment>
<comment type="similarity">
    <text evidence="1">Belongs to the WXG100 family.</text>
</comment>
<dbReference type="Gene3D" id="1.10.287.1060">
    <property type="entry name" value="ESAT-6-like"/>
    <property type="match status" value="1"/>
</dbReference>
<dbReference type="Pfam" id="PF06013">
    <property type="entry name" value="WXG100"/>
    <property type="match status" value="1"/>
</dbReference>
<gene>
    <name evidence="2" type="ORF">CKY47_00620</name>
</gene>
<dbReference type="RefSeq" id="WP_306743608.1">
    <property type="nucleotide sequence ID" value="NZ_NSDM01000001.1"/>
</dbReference>
<dbReference type="NCBIfam" id="TIGR03930">
    <property type="entry name" value="WXG100_ESAT6"/>
    <property type="match status" value="1"/>
</dbReference>
<dbReference type="InterPro" id="IPR036689">
    <property type="entry name" value="ESAT-6-like_sf"/>
</dbReference>
<evidence type="ECO:0000256" key="1">
    <source>
        <dbReference type="RuleBase" id="RU362001"/>
    </source>
</evidence>
<dbReference type="SUPFAM" id="SSF140453">
    <property type="entry name" value="EsxAB dimer-like"/>
    <property type="match status" value="1"/>
</dbReference>
<evidence type="ECO:0000313" key="3">
    <source>
        <dbReference type="Proteomes" id="UP001225605"/>
    </source>
</evidence>
<keyword evidence="3" id="KW-1185">Reference proteome</keyword>
<proteinExistence type="inferred from homology"/>
<accession>A0ABU0WRP4</accession>
<name>A0ABU0WRP4_9PSEU</name>
<evidence type="ECO:0000313" key="2">
    <source>
        <dbReference type="EMBL" id="MDQ2582511.1"/>
    </source>
</evidence>
<dbReference type="Proteomes" id="UP001225605">
    <property type="component" value="Unassembled WGS sequence"/>
</dbReference>
<dbReference type="InterPro" id="IPR010310">
    <property type="entry name" value="T7SS_ESAT-6-like"/>
</dbReference>
<sequence>MNDEIKVDFGALSTAAGDISGQASQVQQQLDELKSRIDPVIAQWQGASSDAYAQAQAKWNESASGLQQVLAAIGTAVASANDAYNAAERKNEGRWG</sequence>
<dbReference type="EMBL" id="NSDM01000001">
    <property type="protein sequence ID" value="MDQ2582511.1"/>
    <property type="molecule type" value="Genomic_DNA"/>
</dbReference>
<reference evidence="2 3" key="1">
    <citation type="submission" date="2017-06" db="EMBL/GenBank/DDBJ databases">
        <title>Cultured bacterium strain Saccharothrix yanglingensis Hhs.015.</title>
        <authorList>
            <person name="Xia Y."/>
        </authorList>
    </citation>
    <scope>NUCLEOTIDE SEQUENCE [LARGE SCALE GENOMIC DNA]</scope>
    <source>
        <strain evidence="2 3">Hhs.015</strain>
    </source>
</reference>
<protein>
    <recommendedName>
        <fullName evidence="1">ESAT-6-like protein</fullName>
    </recommendedName>
</protein>
<organism evidence="2 3">
    <name type="scientific">Saccharothrix yanglingensis</name>
    <dbReference type="NCBI Taxonomy" id="659496"/>
    <lineage>
        <taxon>Bacteria</taxon>
        <taxon>Bacillati</taxon>
        <taxon>Actinomycetota</taxon>
        <taxon>Actinomycetes</taxon>
        <taxon>Pseudonocardiales</taxon>
        <taxon>Pseudonocardiaceae</taxon>
        <taxon>Saccharothrix</taxon>
    </lineage>
</organism>